<name>A0A1C0AKI6_9ACTN</name>
<comment type="caution">
    <text evidence="1">The sequence shown here is derived from an EMBL/GenBank/DDBJ whole genome shotgun (WGS) entry which is preliminary data.</text>
</comment>
<dbReference type="EMBL" id="MBQD01000023">
    <property type="protein sequence ID" value="OCL33080.1"/>
    <property type="molecule type" value="Genomic_DNA"/>
</dbReference>
<evidence type="ECO:0000313" key="1">
    <source>
        <dbReference type="EMBL" id="OCL33080.1"/>
    </source>
</evidence>
<keyword evidence="2" id="KW-1185">Reference proteome</keyword>
<evidence type="ECO:0000313" key="2">
    <source>
        <dbReference type="Proteomes" id="UP000093501"/>
    </source>
</evidence>
<dbReference type="Proteomes" id="UP000093501">
    <property type="component" value="Unassembled WGS sequence"/>
</dbReference>
<dbReference type="AlphaFoldDB" id="A0A1C0AKI6"/>
<reference evidence="2" key="1">
    <citation type="submission" date="2016-07" db="EMBL/GenBank/DDBJ databases">
        <authorList>
            <person name="Florea S."/>
            <person name="Webb J.S."/>
            <person name="Jaromczyk J."/>
            <person name="Schardl C.L."/>
        </authorList>
    </citation>
    <scope>NUCLEOTIDE SEQUENCE [LARGE SCALE GENOMIC DNA]</scope>
    <source>
        <strain evidence="2">IPBSL-7</strain>
    </source>
</reference>
<organism evidence="1 2">
    <name type="scientific">Tessaracoccus lapidicaptus</name>
    <dbReference type="NCBI Taxonomy" id="1427523"/>
    <lineage>
        <taxon>Bacteria</taxon>
        <taxon>Bacillati</taxon>
        <taxon>Actinomycetota</taxon>
        <taxon>Actinomycetes</taxon>
        <taxon>Propionibacteriales</taxon>
        <taxon>Propionibacteriaceae</taxon>
        <taxon>Tessaracoccus</taxon>
    </lineage>
</organism>
<gene>
    <name evidence="1" type="ORF">BCR15_07330</name>
</gene>
<protein>
    <submittedName>
        <fullName evidence="1">Uncharacterized protein</fullName>
    </submittedName>
</protein>
<accession>A0A1C0AKI6</accession>
<sequence length="87" mass="9285">MTQTTIRDAKSQGLTELPVQPGTIITALAREFAQDQGIKLVLTTEQASAPPAADRDDRAALRAAVVKQLGHEPDGLDAALDKVLKEH</sequence>
<proteinExistence type="predicted"/>